<accession>A0A7G2CQL8</accession>
<dbReference type="EMBL" id="LR877166">
    <property type="protein sequence ID" value="CAD2221679.1"/>
    <property type="molecule type" value="Genomic_DNA"/>
</dbReference>
<feature type="region of interest" description="Disordered" evidence="1">
    <location>
        <begin position="279"/>
        <end position="445"/>
    </location>
</feature>
<feature type="compositionally biased region" description="Basic residues" evidence="1">
    <location>
        <begin position="1"/>
        <end position="11"/>
    </location>
</feature>
<feature type="compositionally biased region" description="Low complexity" evidence="1">
    <location>
        <begin position="139"/>
        <end position="156"/>
    </location>
</feature>
<feature type="compositionally biased region" description="Basic and acidic residues" evidence="1">
    <location>
        <begin position="82"/>
        <end position="109"/>
    </location>
</feature>
<feature type="compositionally biased region" description="Low complexity" evidence="1">
    <location>
        <begin position="322"/>
        <end position="333"/>
    </location>
</feature>
<dbReference type="VEuPathDB" id="TriTrypDB:ADEAN_000921100"/>
<evidence type="ECO:0000313" key="2">
    <source>
        <dbReference type="EMBL" id="CAD2221679.1"/>
    </source>
</evidence>
<feature type="compositionally biased region" description="Low complexity" evidence="1">
    <location>
        <begin position="345"/>
        <end position="370"/>
    </location>
</feature>
<proteinExistence type="predicted"/>
<feature type="compositionally biased region" description="Polar residues" evidence="1">
    <location>
        <begin position="371"/>
        <end position="416"/>
    </location>
</feature>
<sequence length="582" mass="63425">MDGGNHARRYSPLHGPVAEASPPVPTALSGTSRKGNAPTPTQPGGSKEKTAASVVTNTNNRTPGRGNSTPVLSTVYNETDEQERSYHFSADEADPDHPNVDTDGKHPNREEEENDAKSNANNADLDMFDIELQRDLTAPNNNNNNGNNNPNSNGNPLKSFRGSPSLYKSTTPPMNIPGKSSPSLFNNNYETMSNISTIDPKDTSKILAKMVQELTNYNNASGSSAGSTANSDLEHLLILRQFLDNAEAQRGLNSGSTNNSAVLSRANLLSASNPMMMYNPLSNSRMSPHSHYSRKEMGATNRNGRNTIDTEVSDSLCRLPHNKNSTNNNNYYSGPETFPADRYQRPSNPAQAPRNNNNNNNNRRNSFPNNTYASAGNTNSSSALYRISPSQRHASPSCPQRNNNNNTTMMHASNTIKPRAVKPPSTSSNPPARRPNNGNNNMAMYTANNNSYNNTNINNNNNNNNGRMRYTKNVAPSNHSAFSECSGGETRSSFNAKNLNNTNHHMNLNSDGSTALPTPNNRNDTADTSMTNIGETNSDITNHNNNNNNMNVDDSLFLRFRAASFNNKFVSVSNDVSSSVNE</sequence>
<organism evidence="2 3">
    <name type="scientific">Angomonas deanei</name>
    <dbReference type="NCBI Taxonomy" id="59799"/>
    <lineage>
        <taxon>Eukaryota</taxon>
        <taxon>Discoba</taxon>
        <taxon>Euglenozoa</taxon>
        <taxon>Kinetoplastea</taxon>
        <taxon>Metakinetoplastina</taxon>
        <taxon>Trypanosomatida</taxon>
        <taxon>Trypanosomatidae</taxon>
        <taxon>Strigomonadinae</taxon>
        <taxon>Angomonas</taxon>
    </lineage>
</organism>
<gene>
    <name evidence="2" type="ORF">ADEAN_000921100</name>
</gene>
<protein>
    <submittedName>
        <fullName evidence="2">Uncharacterized protein</fullName>
    </submittedName>
</protein>
<dbReference type="Proteomes" id="UP000515908">
    <property type="component" value="Chromosome 22"/>
</dbReference>
<dbReference type="PANTHER" id="PTHR36911">
    <property type="entry name" value="LIM ZINC-BINDING DOMAIN-CONTAINING PROTEIN-RELATED"/>
    <property type="match status" value="1"/>
</dbReference>
<dbReference type="AlphaFoldDB" id="A0A7G2CQL8"/>
<feature type="compositionally biased region" description="Low complexity" evidence="1">
    <location>
        <begin position="56"/>
        <end position="69"/>
    </location>
</feature>
<feature type="region of interest" description="Disordered" evidence="1">
    <location>
        <begin position="1"/>
        <end position="123"/>
    </location>
</feature>
<keyword evidence="3" id="KW-1185">Reference proteome</keyword>
<reference evidence="2 3" key="1">
    <citation type="submission" date="2020-08" db="EMBL/GenBank/DDBJ databases">
        <authorList>
            <person name="Newling K."/>
            <person name="Davey J."/>
            <person name="Forrester S."/>
        </authorList>
    </citation>
    <scope>NUCLEOTIDE SEQUENCE [LARGE SCALE GENOMIC DNA]</scope>
    <source>
        <strain evidence="3">Crithidia deanei Carvalho (ATCC PRA-265)</strain>
    </source>
</reference>
<name>A0A7G2CQL8_9TRYP</name>
<feature type="compositionally biased region" description="Polar residues" evidence="1">
    <location>
        <begin position="28"/>
        <end position="44"/>
    </location>
</feature>
<feature type="compositionally biased region" description="Low complexity" evidence="1">
    <location>
        <begin position="426"/>
        <end position="445"/>
    </location>
</feature>
<dbReference type="PANTHER" id="PTHR36911:SF1">
    <property type="entry name" value="LIM ZINC-BINDING DOMAIN-CONTAINING PROTEIN"/>
    <property type="match status" value="1"/>
</dbReference>
<evidence type="ECO:0000256" key="1">
    <source>
        <dbReference type="SAM" id="MobiDB-lite"/>
    </source>
</evidence>
<feature type="compositionally biased region" description="Polar residues" evidence="1">
    <location>
        <begin position="300"/>
        <end position="310"/>
    </location>
</feature>
<feature type="region of interest" description="Disordered" evidence="1">
    <location>
        <begin position="136"/>
        <end position="164"/>
    </location>
</feature>
<evidence type="ECO:0000313" key="3">
    <source>
        <dbReference type="Proteomes" id="UP000515908"/>
    </source>
</evidence>